<dbReference type="InterPro" id="IPR014776">
    <property type="entry name" value="4pyrrole_Mease_sub2"/>
</dbReference>
<dbReference type="Gene3D" id="3.40.50.10090">
    <property type="match status" value="2"/>
</dbReference>
<evidence type="ECO:0000256" key="2">
    <source>
        <dbReference type="ARBA" id="ARBA00022603"/>
    </source>
</evidence>
<organism evidence="9 10">
    <name type="scientific">[Clostridium] hylemonae DSM 15053</name>
    <dbReference type="NCBI Taxonomy" id="553973"/>
    <lineage>
        <taxon>Bacteria</taxon>
        <taxon>Bacillati</taxon>
        <taxon>Bacillota</taxon>
        <taxon>Clostridia</taxon>
        <taxon>Lachnospirales</taxon>
        <taxon>Lachnospiraceae</taxon>
    </lineage>
</organism>
<evidence type="ECO:0000256" key="6">
    <source>
        <dbReference type="RuleBase" id="RU003960"/>
    </source>
</evidence>
<dbReference type="InterPro" id="IPR003754">
    <property type="entry name" value="4pyrrol_synth_uPrphyn_synth"/>
</dbReference>
<keyword evidence="4" id="KW-0949">S-adenosyl-L-methionine</keyword>
<evidence type="ECO:0000256" key="5">
    <source>
        <dbReference type="ARBA" id="ARBA00023244"/>
    </source>
</evidence>
<feature type="domain" description="Tetrapyrrole biosynthesis uroporphyrinogen III synthase" evidence="8">
    <location>
        <begin position="268"/>
        <end position="502"/>
    </location>
</feature>
<dbReference type="HOGENOM" id="CLU_011276_6_0_9"/>
<evidence type="ECO:0000259" key="8">
    <source>
        <dbReference type="Pfam" id="PF02602"/>
    </source>
</evidence>
<dbReference type="InterPro" id="IPR050161">
    <property type="entry name" value="Siro_Cobalamin_biosynth"/>
</dbReference>
<dbReference type="GO" id="GO:0019354">
    <property type="term" value="P:siroheme biosynthetic process"/>
    <property type="evidence" value="ECO:0007669"/>
    <property type="project" value="InterPro"/>
</dbReference>
<dbReference type="SUPFAM" id="SSF53790">
    <property type="entry name" value="Tetrapyrrole methylase"/>
    <property type="match status" value="1"/>
</dbReference>
<dbReference type="PANTHER" id="PTHR45790:SF3">
    <property type="entry name" value="S-ADENOSYL-L-METHIONINE-DEPENDENT UROPORPHYRINOGEN III METHYLTRANSFERASE, CHLOROPLASTIC"/>
    <property type="match status" value="1"/>
</dbReference>
<reference evidence="9" key="1">
    <citation type="submission" date="2009-02" db="EMBL/GenBank/DDBJ databases">
        <authorList>
            <person name="Fulton L."/>
            <person name="Clifton S."/>
            <person name="Fulton B."/>
            <person name="Xu J."/>
            <person name="Minx P."/>
            <person name="Pepin K.H."/>
            <person name="Johnson M."/>
            <person name="Bhonagiri V."/>
            <person name="Nash W.E."/>
            <person name="Mardis E.R."/>
            <person name="Wilson R.K."/>
        </authorList>
    </citation>
    <scope>NUCLEOTIDE SEQUENCE [LARGE SCALE GENOMIC DNA]</scope>
    <source>
        <strain evidence="9">DSM 15053</strain>
    </source>
</reference>
<dbReference type="PROSITE" id="PS00840">
    <property type="entry name" value="SUMT_2"/>
    <property type="match status" value="1"/>
</dbReference>
<evidence type="ECO:0000259" key="7">
    <source>
        <dbReference type="Pfam" id="PF00590"/>
    </source>
</evidence>
<dbReference type="InterPro" id="IPR000878">
    <property type="entry name" value="4pyrrol_Mease"/>
</dbReference>
<evidence type="ECO:0000256" key="1">
    <source>
        <dbReference type="ARBA" id="ARBA00012162"/>
    </source>
</evidence>
<dbReference type="eggNOG" id="COG0007">
    <property type="taxonomic scope" value="Bacteria"/>
</dbReference>
<keyword evidence="2 6" id="KW-0489">Methyltransferase</keyword>
<dbReference type="FunFam" id="3.40.1010.10:FF:000001">
    <property type="entry name" value="Siroheme synthase"/>
    <property type="match status" value="1"/>
</dbReference>
<dbReference type="InterPro" id="IPR036108">
    <property type="entry name" value="4pyrrol_syn_uPrphyn_synt_sf"/>
</dbReference>
<dbReference type="Gene3D" id="3.30.950.10">
    <property type="entry name" value="Methyltransferase, Cobalt-precorrin-4 Transmethylase, Domain 2"/>
    <property type="match status" value="1"/>
</dbReference>
<dbReference type="GO" id="GO:0032259">
    <property type="term" value="P:methylation"/>
    <property type="evidence" value="ECO:0007669"/>
    <property type="project" value="UniProtKB-KW"/>
</dbReference>
<dbReference type="OrthoDB" id="9815856at2"/>
<keyword evidence="5" id="KW-0627">Porphyrin biosynthesis</keyword>
<dbReference type="NCBIfam" id="TIGR01469">
    <property type="entry name" value="cobA_cysG_Cterm"/>
    <property type="match status" value="1"/>
</dbReference>
<dbReference type="GO" id="GO:0004852">
    <property type="term" value="F:uroporphyrinogen-III synthase activity"/>
    <property type="evidence" value="ECO:0007669"/>
    <property type="project" value="InterPro"/>
</dbReference>
<dbReference type="Proteomes" id="UP000004893">
    <property type="component" value="Unassembled WGS sequence"/>
</dbReference>
<comment type="caution">
    <text evidence="9">The sequence shown here is derived from an EMBL/GenBank/DDBJ whole genome shotgun (WGS) entry which is preliminary data.</text>
</comment>
<dbReference type="GO" id="GO:0004851">
    <property type="term" value="F:uroporphyrin-III C-methyltransferase activity"/>
    <property type="evidence" value="ECO:0007669"/>
    <property type="project" value="UniProtKB-EC"/>
</dbReference>
<dbReference type="FunFam" id="3.30.950.10:FF:000001">
    <property type="entry name" value="Siroheme synthase"/>
    <property type="match status" value="1"/>
</dbReference>
<evidence type="ECO:0000256" key="4">
    <source>
        <dbReference type="ARBA" id="ARBA00022691"/>
    </source>
</evidence>
<dbReference type="Gene3D" id="3.40.1010.10">
    <property type="entry name" value="Cobalt-precorrin-4 Transmethylase, Domain 1"/>
    <property type="match status" value="1"/>
</dbReference>
<sequence>MDQSGKVWLAGAGPGDAGLLTVKTRELIESSDVIVYDALISAEILSLIPPGKEVINVGKRSGHHLMMQQEINEILLREAQKGKNVLRLKGGDPFVFGRGGEELELLVRHHIPFEIVPGITSASAVPAYAGIPVTHRDHASSFHVVTGHPRQDGTETLDYDSLVNVEGTLVFLMGLTSMERILNGLIEAGLDPDTPAAVLEKGTLAAQRRVVSAAGRLAEDAGRAGIGTPAVILVGKVCALSEQFCWAEERPLGGRQILITRPRMSSSALAGKLRSLGAQVIELPAISTRSISPNFALQRAMKQFGDRAGEEWLLFTSPAGVRIFFEQLAEFKMDVRHIFGRSARVKIAAIGSATEKALRGYGLLADVVPDVYCAAGLGEAVAACAQPRARITAVRAMSGSEELLPPLLEAGLKVDDIPLYETVYETHEQVKEKIQSLFEEGGIDAVTFTSASTVKGFVQTMEQLDFQSIHAFCIGAQTAEEAAKFGMHISTAKEASMDSMTEQILEELGRHGR</sequence>
<dbReference type="InterPro" id="IPR035996">
    <property type="entry name" value="4pyrrol_Methylase_sf"/>
</dbReference>
<evidence type="ECO:0000313" key="9">
    <source>
        <dbReference type="EMBL" id="EEG74470.1"/>
    </source>
</evidence>
<comment type="similarity">
    <text evidence="6">Belongs to the precorrin methyltransferase family.</text>
</comment>
<accession>C0BZ92</accession>
<dbReference type="Pfam" id="PF00590">
    <property type="entry name" value="TP_methylase"/>
    <property type="match status" value="1"/>
</dbReference>
<dbReference type="EMBL" id="ABYI02000019">
    <property type="protein sequence ID" value="EEG74470.1"/>
    <property type="molecule type" value="Genomic_DNA"/>
</dbReference>
<dbReference type="EC" id="2.1.1.107" evidence="1"/>
<dbReference type="CDD" id="cd06578">
    <property type="entry name" value="HemD"/>
    <property type="match status" value="1"/>
</dbReference>
<evidence type="ECO:0000256" key="3">
    <source>
        <dbReference type="ARBA" id="ARBA00022679"/>
    </source>
</evidence>
<proteinExistence type="inferred from homology"/>
<dbReference type="CDD" id="cd11642">
    <property type="entry name" value="SUMT"/>
    <property type="match status" value="1"/>
</dbReference>
<reference evidence="9" key="2">
    <citation type="submission" date="2013-06" db="EMBL/GenBank/DDBJ databases">
        <title>Draft genome sequence of Clostridium hylemonae (DSM 15053).</title>
        <authorList>
            <person name="Sudarsanam P."/>
            <person name="Ley R."/>
            <person name="Guruge J."/>
            <person name="Turnbaugh P.J."/>
            <person name="Mahowald M."/>
            <person name="Liep D."/>
            <person name="Gordon J."/>
        </authorList>
    </citation>
    <scope>NUCLEOTIDE SEQUENCE</scope>
    <source>
        <strain evidence="9">DSM 15053</strain>
    </source>
</reference>
<dbReference type="InterPro" id="IPR014777">
    <property type="entry name" value="4pyrrole_Mease_sub1"/>
</dbReference>
<name>C0BZ92_9FIRM</name>
<dbReference type="RefSeq" id="WP_006442467.1">
    <property type="nucleotide sequence ID" value="NZ_CP036524.1"/>
</dbReference>
<dbReference type="SUPFAM" id="SSF69618">
    <property type="entry name" value="HemD-like"/>
    <property type="match status" value="1"/>
</dbReference>
<dbReference type="InterPro" id="IPR003043">
    <property type="entry name" value="Uropor_MeTrfase_CS"/>
</dbReference>
<dbReference type="NCBIfam" id="NF004790">
    <property type="entry name" value="PRK06136.1"/>
    <property type="match status" value="1"/>
</dbReference>
<dbReference type="PANTHER" id="PTHR45790">
    <property type="entry name" value="SIROHEME SYNTHASE-RELATED"/>
    <property type="match status" value="1"/>
</dbReference>
<gene>
    <name evidence="9" type="primary">cobA</name>
    <name evidence="9" type="ORF">CLOHYLEM_05131</name>
</gene>
<dbReference type="STRING" id="553973.CLOHYLEM_05131"/>
<keyword evidence="3 6" id="KW-0808">Transferase</keyword>
<keyword evidence="10" id="KW-1185">Reference proteome</keyword>
<dbReference type="Pfam" id="PF02602">
    <property type="entry name" value="HEM4"/>
    <property type="match status" value="1"/>
</dbReference>
<dbReference type="InterPro" id="IPR006366">
    <property type="entry name" value="CobA/CysG_C"/>
</dbReference>
<protein>
    <recommendedName>
        <fullName evidence="1">uroporphyrinogen-III C-methyltransferase</fullName>
        <ecNumber evidence="1">2.1.1.107</ecNumber>
    </recommendedName>
</protein>
<dbReference type="eggNOG" id="COG1587">
    <property type="taxonomic scope" value="Bacteria"/>
</dbReference>
<evidence type="ECO:0000313" key="10">
    <source>
        <dbReference type="Proteomes" id="UP000004893"/>
    </source>
</evidence>
<feature type="domain" description="Tetrapyrrole methylase" evidence="7">
    <location>
        <begin position="6"/>
        <end position="216"/>
    </location>
</feature>
<dbReference type="AlphaFoldDB" id="C0BZ92"/>